<dbReference type="EMBL" id="LR862152">
    <property type="protein sequence ID" value="CAD1834763.1"/>
    <property type="molecule type" value="Genomic_DNA"/>
</dbReference>
<evidence type="ECO:0000313" key="2">
    <source>
        <dbReference type="EMBL" id="CAD1834763.1"/>
    </source>
</evidence>
<feature type="transmembrane region" description="Helical" evidence="1">
    <location>
        <begin position="69"/>
        <end position="90"/>
    </location>
</feature>
<name>A0A6V7PVM8_ANACO</name>
<organism evidence="2">
    <name type="scientific">Ananas comosus var. bracteatus</name>
    <name type="common">red pineapple</name>
    <dbReference type="NCBI Taxonomy" id="296719"/>
    <lineage>
        <taxon>Eukaryota</taxon>
        <taxon>Viridiplantae</taxon>
        <taxon>Streptophyta</taxon>
        <taxon>Embryophyta</taxon>
        <taxon>Tracheophyta</taxon>
        <taxon>Spermatophyta</taxon>
        <taxon>Magnoliopsida</taxon>
        <taxon>Liliopsida</taxon>
        <taxon>Poales</taxon>
        <taxon>Bromeliaceae</taxon>
        <taxon>Bromelioideae</taxon>
        <taxon>Ananas</taxon>
    </lineage>
</organism>
<dbReference type="AlphaFoldDB" id="A0A6V7PVM8"/>
<protein>
    <submittedName>
        <fullName evidence="2">Uncharacterized protein</fullName>
    </submittedName>
</protein>
<accession>A0A6V7PVM8</accession>
<proteinExistence type="predicted"/>
<keyword evidence="1" id="KW-1133">Transmembrane helix</keyword>
<gene>
    <name evidence="2" type="ORF">CB5_LOCUS17974</name>
</gene>
<evidence type="ECO:0000256" key="1">
    <source>
        <dbReference type="SAM" id="Phobius"/>
    </source>
</evidence>
<keyword evidence="1" id="KW-0812">Transmembrane</keyword>
<sequence>MLYFLIQKLYFLSKVILFERKLYSTYHPIIVLKRLLLAFLLTLICTSEAPFHSIKDGLKALFGIALYPLNRSVLVELGAMSALFSLVVILHSSRFTRSTVLCWSSPASCPHFSPSSSFCIRHNLPAQPPMLVKLGVVPALFSLIVIMHSKSFSVI</sequence>
<keyword evidence="1" id="KW-0472">Membrane</keyword>
<reference evidence="2" key="1">
    <citation type="submission" date="2020-07" db="EMBL/GenBank/DDBJ databases">
        <authorList>
            <person name="Lin J."/>
        </authorList>
    </citation>
    <scope>NUCLEOTIDE SEQUENCE</scope>
</reference>